<accession>A0AAV7A0J6</accession>
<proteinExistence type="predicted"/>
<gene>
    <name evidence="1" type="ORF">GDO81_003343</name>
</gene>
<dbReference type="Proteomes" id="UP000824782">
    <property type="component" value="Unassembled WGS sequence"/>
</dbReference>
<keyword evidence="2" id="KW-1185">Reference proteome</keyword>
<evidence type="ECO:0000313" key="1">
    <source>
        <dbReference type="EMBL" id="KAG8553262.1"/>
    </source>
</evidence>
<reference evidence="1" key="1">
    <citation type="thesis" date="2020" institute="ProQuest LLC" country="789 East Eisenhower Parkway, Ann Arbor, MI, USA">
        <title>Comparative Genomics and Chromosome Evolution.</title>
        <authorList>
            <person name="Mudd A.B."/>
        </authorList>
    </citation>
    <scope>NUCLEOTIDE SEQUENCE</scope>
    <source>
        <strain evidence="1">237g6f4</strain>
        <tissue evidence="1">Blood</tissue>
    </source>
</reference>
<name>A0AAV7A0J6_ENGPU</name>
<protein>
    <submittedName>
        <fullName evidence="1">Uncharacterized protein</fullName>
    </submittedName>
</protein>
<evidence type="ECO:0000313" key="2">
    <source>
        <dbReference type="Proteomes" id="UP000824782"/>
    </source>
</evidence>
<sequence>MWAPSSSGPGTCSGMLSAFASLGPYKGVFNEFWRIQGWQSVPIKYTYLAQALSSNIGYGVINCPRSKLPGDSRNHFRQSVVSLHHGT</sequence>
<organism evidence="1 2">
    <name type="scientific">Engystomops pustulosus</name>
    <name type="common">Tungara frog</name>
    <name type="synonym">Physalaemus pustulosus</name>
    <dbReference type="NCBI Taxonomy" id="76066"/>
    <lineage>
        <taxon>Eukaryota</taxon>
        <taxon>Metazoa</taxon>
        <taxon>Chordata</taxon>
        <taxon>Craniata</taxon>
        <taxon>Vertebrata</taxon>
        <taxon>Euteleostomi</taxon>
        <taxon>Amphibia</taxon>
        <taxon>Batrachia</taxon>
        <taxon>Anura</taxon>
        <taxon>Neobatrachia</taxon>
        <taxon>Hyloidea</taxon>
        <taxon>Leptodactylidae</taxon>
        <taxon>Leiuperinae</taxon>
        <taxon>Engystomops</taxon>
    </lineage>
</organism>
<dbReference type="EMBL" id="WNYA01000010">
    <property type="protein sequence ID" value="KAG8553262.1"/>
    <property type="molecule type" value="Genomic_DNA"/>
</dbReference>
<comment type="caution">
    <text evidence="1">The sequence shown here is derived from an EMBL/GenBank/DDBJ whole genome shotgun (WGS) entry which is preliminary data.</text>
</comment>
<dbReference type="AlphaFoldDB" id="A0AAV7A0J6"/>